<proteinExistence type="predicted"/>
<keyword evidence="2" id="KW-1185">Reference proteome</keyword>
<evidence type="ECO:0000313" key="2">
    <source>
        <dbReference type="Proteomes" id="UP000185944"/>
    </source>
</evidence>
<dbReference type="RefSeq" id="XP_067544693.1">
    <property type="nucleotide sequence ID" value="XM_067689396.1"/>
</dbReference>
<dbReference type="VEuPathDB" id="MicrosporidiaDB:NEDG_01978"/>
<gene>
    <name evidence="1" type="ORF">NEDG_01978</name>
</gene>
<accession>A0A177EFE4</accession>
<name>A0A177EFE4_9MICR</name>
<reference evidence="1 2" key="1">
    <citation type="submission" date="2016-02" db="EMBL/GenBank/DDBJ databases">
        <title>Discovery of a natural microsporidian pathogen with a broad tissue tropism in Caenorhabditis elegans.</title>
        <authorList>
            <person name="Luallen R.J."/>
            <person name="Reinke A.W."/>
            <person name="Tong L."/>
            <person name="Botts M.R."/>
            <person name="Felix M.-A."/>
            <person name="Troemel E.R."/>
        </authorList>
    </citation>
    <scope>NUCLEOTIDE SEQUENCE [LARGE SCALE GENOMIC DNA]</scope>
    <source>
        <strain evidence="1 2">JUm2807</strain>
    </source>
</reference>
<dbReference type="EMBL" id="LTDL01000028">
    <property type="protein sequence ID" value="OAG30436.1"/>
    <property type="molecule type" value="Genomic_DNA"/>
</dbReference>
<dbReference type="AlphaFoldDB" id="A0A177EFE4"/>
<comment type="caution">
    <text evidence="1">The sequence shown here is derived from an EMBL/GenBank/DDBJ whole genome shotgun (WGS) entry which is preliminary data.</text>
</comment>
<dbReference type="GeneID" id="93648328"/>
<evidence type="ECO:0000313" key="1">
    <source>
        <dbReference type="EMBL" id="OAG30436.1"/>
    </source>
</evidence>
<organism evidence="1 2">
    <name type="scientific">Nematocida displodere</name>
    <dbReference type="NCBI Taxonomy" id="1805483"/>
    <lineage>
        <taxon>Eukaryota</taxon>
        <taxon>Fungi</taxon>
        <taxon>Fungi incertae sedis</taxon>
        <taxon>Microsporidia</taxon>
        <taxon>Nematocida</taxon>
    </lineage>
</organism>
<sequence length="666" mass="73720">MFVLANIPKAGAHLHTPNFLVQGFAAVLDLFLRMAGSEKPDIEVKNQECYIHNPIISLLVTRYFRTKTAVPNLMLLPKHFNTLHLKGVPPSVDSSGIYGALVCHSVKGVFSEMTRCLGSIEANTLIISDLSKEPHCLKYSLIVEALDAFDSLDMVSDLLYKGYSEDLVLKIVEAIVLKKLKIGAKLVYITIKRLKFVKSLISLCTIRSSAHITNLILQDINKAGVRDVLNCWVFQQRLDTIEITGPAFDDLSVLDVLARCDQMDVVDTVDARGAINLKDLNAEFLNCVRVNHLYLPPFSFPPSQQHGPLMIAVARLLRFWFAYEKLTRKFDLVDMSLANLISKPCATNVVEAIKATLALRQLIIGMITKPRRVRYYRSIPIAVMDGVLIPAYTTRCSLATLSNLAARVRPSTHKHTLGIVNVAIALARQTISTQSLRLLNGVKVTVEVTAAGIATVSPIVVKNLVNASLIVANGLGTTSIFVTKRVVVPSLVAVKPLATQALFAAIYLIKIPFTIATDTMILSGRILITGGRVVVYVGRPVFKTAVFMVKPPLRLVCTTARLIIPTWVIETAPIRTQREVPPIRIQREVSPIRIQREMPPIRIQREVSPIRIQRDVSPIREVVTALGRATLETLSLPARGLGVLLSLFPIPRPQRQSRTEERSIYA</sequence>
<dbReference type="Proteomes" id="UP000185944">
    <property type="component" value="Unassembled WGS sequence"/>
</dbReference>
<protein>
    <submittedName>
        <fullName evidence="1">Uncharacterized protein</fullName>
    </submittedName>
</protein>